<evidence type="ECO:0000313" key="3">
    <source>
        <dbReference type="Proteomes" id="UP000275408"/>
    </source>
</evidence>
<dbReference type="Proteomes" id="UP000275408">
    <property type="component" value="Unassembled WGS sequence"/>
</dbReference>
<name>A0A3M6TXJ5_POCDA</name>
<gene>
    <name evidence="2" type="ORF">pdam_00020842</name>
</gene>
<organism evidence="2 3">
    <name type="scientific">Pocillopora damicornis</name>
    <name type="common">Cauliflower coral</name>
    <name type="synonym">Millepora damicornis</name>
    <dbReference type="NCBI Taxonomy" id="46731"/>
    <lineage>
        <taxon>Eukaryota</taxon>
        <taxon>Metazoa</taxon>
        <taxon>Cnidaria</taxon>
        <taxon>Anthozoa</taxon>
        <taxon>Hexacorallia</taxon>
        <taxon>Scleractinia</taxon>
        <taxon>Astrocoeniina</taxon>
        <taxon>Pocilloporidae</taxon>
        <taxon>Pocillopora</taxon>
    </lineage>
</organism>
<dbReference type="EMBL" id="RCHS01002724">
    <property type="protein sequence ID" value="RMX46125.1"/>
    <property type="molecule type" value="Genomic_DNA"/>
</dbReference>
<dbReference type="Pfam" id="PF06031">
    <property type="entry name" value="SERTA"/>
    <property type="match status" value="1"/>
</dbReference>
<proteinExistence type="predicted"/>
<protein>
    <recommendedName>
        <fullName evidence="1">SERTA domain-containing protein</fullName>
    </recommendedName>
</protein>
<dbReference type="PROSITE" id="PS51053">
    <property type="entry name" value="SERTA"/>
    <property type="match status" value="1"/>
</dbReference>
<accession>A0A3M6TXJ5</accession>
<comment type="caution">
    <text evidence="2">The sequence shown here is derived from an EMBL/GenBank/DDBJ whole genome shotgun (WGS) entry which is preliminary data.</text>
</comment>
<feature type="domain" description="SERTA" evidence="1">
    <location>
        <begin position="77"/>
        <end position="123"/>
    </location>
</feature>
<dbReference type="OrthoDB" id="5976204at2759"/>
<keyword evidence="3" id="KW-1185">Reference proteome</keyword>
<dbReference type="AlphaFoldDB" id="A0A3M6TXJ5"/>
<evidence type="ECO:0000313" key="2">
    <source>
        <dbReference type="EMBL" id="RMX46125.1"/>
    </source>
</evidence>
<evidence type="ECO:0000259" key="1">
    <source>
        <dbReference type="PROSITE" id="PS51053"/>
    </source>
</evidence>
<sequence length="232" mass="26493">MTLVIPMTNLWSFTMEDQCLDEDETFLSEEWETQSEELNFLCTNPGEKDIYRIKERGIKRKESSKVVVESESSVVSLVDQRRFILQVTFEKLRRLEDPEACLRRTVLINNTLKMLHKQIYAEENPFVCGSVITLQPPEATTREDSSPPHPKVIRLSFDNNVATGDSRTNCVENSSSLMANDNLRGSCTISESFPEDVDDDVFEDAEEIACDRESLFGELDSVFHSYICALET</sequence>
<reference evidence="2 3" key="1">
    <citation type="journal article" date="2018" name="Sci. Rep.">
        <title>Comparative analysis of the Pocillopora damicornis genome highlights role of immune system in coral evolution.</title>
        <authorList>
            <person name="Cunning R."/>
            <person name="Bay R.A."/>
            <person name="Gillette P."/>
            <person name="Baker A.C."/>
            <person name="Traylor-Knowles N."/>
        </authorList>
    </citation>
    <scope>NUCLEOTIDE SEQUENCE [LARGE SCALE GENOMIC DNA]</scope>
    <source>
        <strain evidence="2">RSMAS</strain>
        <tissue evidence="2">Whole animal</tissue>
    </source>
</reference>
<dbReference type="InterPro" id="IPR009263">
    <property type="entry name" value="SERTA_dom"/>
</dbReference>
<dbReference type="OMA" id="CERECCT"/>